<reference evidence="12" key="1">
    <citation type="submission" date="2022-07" db="EMBL/GenBank/DDBJ databases">
        <title>The genome of Lyophyllum shimeji provides insight into the initial evolution of ectomycorrhizal fungal genome.</title>
        <authorList>
            <person name="Kobayashi Y."/>
            <person name="Shibata T."/>
            <person name="Hirakawa H."/>
            <person name="Shigenobu S."/>
            <person name="Nishiyama T."/>
            <person name="Yamada A."/>
            <person name="Hasebe M."/>
            <person name="Kawaguchi M."/>
        </authorList>
    </citation>
    <scope>NUCLEOTIDE SEQUENCE</scope>
    <source>
        <strain evidence="12">AT787</strain>
    </source>
</reference>
<dbReference type="PROSITE" id="PS00972">
    <property type="entry name" value="USP_1"/>
    <property type="match status" value="1"/>
</dbReference>
<evidence type="ECO:0000259" key="10">
    <source>
        <dbReference type="PROSITE" id="PS50206"/>
    </source>
</evidence>
<evidence type="ECO:0000259" key="11">
    <source>
        <dbReference type="PROSITE" id="PS50235"/>
    </source>
</evidence>
<dbReference type="InterPro" id="IPR018200">
    <property type="entry name" value="USP_CS"/>
</dbReference>
<dbReference type="InterPro" id="IPR050185">
    <property type="entry name" value="Ub_carboxyl-term_hydrolase"/>
</dbReference>
<dbReference type="OrthoDB" id="292964at2759"/>
<evidence type="ECO:0000256" key="1">
    <source>
        <dbReference type="ARBA" id="ARBA00000707"/>
    </source>
</evidence>
<dbReference type="AlphaFoldDB" id="A0A9P3UNH8"/>
<name>A0A9P3UNH8_LYOSH</name>
<keyword evidence="5" id="KW-0833">Ubl conjugation pathway</keyword>
<dbReference type="GO" id="GO:0004843">
    <property type="term" value="F:cysteine-type deubiquitinase activity"/>
    <property type="evidence" value="ECO:0007669"/>
    <property type="project" value="UniProtKB-EC"/>
</dbReference>
<keyword evidence="7" id="KW-0788">Thiol protease</keyword>
<feature type="region of interest" description="Disordered" evidence="9">
    <location>
        <begin position="1016"/>
        <end position="1036"/>
    </location>
</feature>
<dbReference type="EMBL" id="BRPK01000010">
    <property type="protein sequence ID" value="GLB41634.1"/>
    <property type="molecule type" value="Genomic_DNA"/>
</dbReference>
<feature type="compositionally biased region" description="Polar residues" evidence="9">
    <location>
        <begin position="271"/>
        <end position="282"/>
    </location>
</feature>
<keyword evidence="4" id="KW-0645">Protease</keyword>
<keyword evidence="13" id="KW-1185">Reference proteome</keyword>
<evidence type="ECO:0000256" key="4">
    <source>
        <dbReference type="ARBA" id="ARBA00022670"/>
    </source>
</evidence>
<dbReference type="Pfam" id="PF00581">
    <property type="entry name" value="Rhodanese"/>
    <property type="match status" value="1"/>
</dbReference>
<evidence type="ECO:0000256" key="8">
    <source>
        <dbReference type="SAM" id="Coils"/>
    </source>
</evidence>
<evidence type="ECO:0000313" key="13">
    <source>
        <dbReference type="Proteomes" id="UP001063166"/>
    </source>
</evidence>
<dbReference type="PROSITE" id="PS00973">
    <property type="entry name" value="USP_2"/>
    <property type="match status" value="1"/>
</dbReference>
<sequence>MPGVTVLPNSPGLGSFGSPQLATQNGAGAQYDGLNAIGIKEKAIEAVQKESRGFSSLTYIRTARTQYTMGRESENKGDLKASLAAYVKAASLARTAIESPDNQKGSPLWKEIGEFWKIHAEDLGDRLKAVEEKLKAIEKAAPHASEQSEGPITKPGGSIIDRVKALQENGLSVATTKRLSRTISEQPTSPQPISTRVSTPPTALVTLVPPAPASSASSPHTLVSPSSFGPPSPPSTPSSSPQLNAFDLTGFTQAFPSIKELDESPAFNLPSVPTNITGMSQSKDVRNGESSQSSSPIVSNITASTERSSSTPISPPANAFSSRPGSPTKPSLPRKPSGLSLHPSPVPNQVSPKPLIPVSGTTTPSELAKYLQRHKVLLLDVRNRADFEREHIRSGAAIACVEPAVLQRKNLTLDRLEVSMLSAPVHDQSVFANRDKFDLVVIYDDDSTSLGPSDSPISVLNRLISEQSIQKMLKRQPMLLLGGLNAWRHEFGGSVLSNGAGPDVQPVLSPSSSSLSSTNLRNPFYINGTSAAPSSISPSPLGSPFHRSNMSLDQNPSHSRSPAEAAYPTTLPPPNGLTRRPALVRPSSSSISYTRSFDSIGSTSQSLSNTPSSPFTYPSLSRNTTPAAPGSGSPFFPASLPHHDIMEPPQASINPSQLSRKRTDYIDQSQEAISGLHNRTTIDYPELSSPQVLRPPPAAAPSTLERQDNRPRPLPFSPTAPDPPRIPSDYPATYWFDSPINVSGLQNLGNTCYMNAPIQCLSATVPFAKFFKEGRWKTAINLINPLGSKGKLVTAFSQLLLRMWDSREAYFSPHEFRQTICSLKSQYRGSDQHDSQEFLSFLLDGIHEDFNRILSKEPWVPTAEHEAALERLPVQIASDQEWTIWRRRNDSLIVDFFQGQFRNRLQCYTCETTSTTYNVFSILQLPIPRGKKGRVALRDCLDAFFDTEVLEGDDAWDCPKCKMKRKASKTLSLARLPPILLIHLKRFATNSTTSNKIDTFVDFPMKALDLTNYMPPPLPQAVDRRNPGIPTSLEDPRTQMPPYRYDLYGVTNHSGTLTQGHYTATIASRGGWVNCDDSVITPTDPKSVVSEKAYVLFYKRTKA</sequence>
<dbReference type="PROSITE" id="PS50206">
    <property type="entry name" value="RHODANESE_3"/>
    <property type="match status" value="1"/>
</dbReference>
<feature type="region of interest" description="Disordered" evidence="9">
    <location>
        <begin position="177"/>
        <end position="245"/>
    </location>
</feature>
<keyword evidence="6" id="KW-0378">Hydrolase</keyword>
<proteinExistence type="inferred from homology"/>
<dbReference type="GO" id="GO:0016579">
    <property type="term" value="P:protein deubiquitination"/>
    <property type="evidence" value="ECO:0007669"/>
    <property type="project" value="InterPro"/>
</dbReference>
<feature type="compositionally biased region" description="Polar residues" evidence="9">
    <location>
        <begin position="296"/>
        <end position="312"/>
    </location>
</feature>
<feature type="compositionally biased region" description="Polar residues" evidence="9">
    <location>
        <begin position="177"/>
        <end position="196"/>
    </location>
</feature>
<dbReference type="PANTHER" id="PTHR21646:SF95">
    <property type="entry name" value="UBIQUITIN CARBOXYL-TERMINAL HYDROLASE 4-RELATED"/>
    <property type="match status" value="1"/>
</dbReference>
<evidence type="ECO:0000256" key="9">
    <source>
        <dbReference type="SAM" id="MobiDB-lite"/>
    </source>
</evidence>
<accession>A0A9P3UNH8</accession>
<evidence type="ECO:0000313" key="12">
    <source>
        <dbReference type="EMBL" id="GLB41634.1"/>
    </source>
</evidence>
<dbReference type="SUPFAM" id="SSF52821">
    <property type="entry name" value="Rhodanese/Cell cycle control phosphatase"/>
    <property type="match status" value="1"/>
</dbReference>
<dbReference type="Gene3D" id="3.90.70.10">
    <property type="entry name" value="Cysteine proteinases"/>
    <property type="match status" value="1"/>
</dbReference>
<comment type="caution">
    <text evidence="12">The sequence shown here is derived from an EMBL/GenBank/DDBJ whole genome shotgun (WGS) entry which is preliminary data.</text>
</comment>
<feature type="compositionally biased region" description="Polar residues" evidence="9">
    <location>
        <begin position="615"/>
        <end position="626"/>
    </location>
</feature>
<feature type="compositionally biased region" description="Low complexity" evidence="9">
    <location>
        <begin position="531"/>
        <end position="544"/>
    </location>
</feature>
<feature type="coiled-coil region" evidence="8">
    <location>
        <begin position="120"/>
        <end position="147"/>
    </location>
</feature>
<dbReference type="CDD" id="cd02674">
    <property type="entry name" value="Peptidase_C19R"/>
    <property type="match status" value="1"/>
</dbReference>
<evidence type="ECO:0000256" key="6">
    <source>
        <dbReference type="ARBA" id="ARBA00022801"/>
    </source>
</evidence>
<evidence type="ECO:0000256" key="5">
    <source>
        <dbReference type="ARBA" id="ARBA00022786"/>
    </source>
</evidence>
<evidence type="ECO:0000256" key="2">
    <source>
        <dbReference type="ARBA" id="ARBA00009085"/>
    </source>
</evidence>
<dbReference type="Gene3D" id="3.40.250.10">
    <property type="entry name" value="Rhodanese-like domain"/>
    <property type="match status" value="1"/>
</dbReference>
<dbReference type="PANTHER" id="PTHR21646">
    <property type="entry name" value="UBIQUITIN CARBOXYL-TERMINAL HYDROLASE"/>
    <property type="match status" value="1"/>
</dbReference>
<comment type="similarity">
    <text evidence="2">Belongs to the peptidase C19 family.</text>
</comment>
<feature type="domain" description="Rhodanese" evidence="10">
    <location>
        <begin position="372"/>
        <end position="496"/>
    </location>
</feature>
<feature type="compositionally biased region" description="Pro residues" evidence="9">
    <location>
        <begin position="712"/>
        <end position="724"/>
    </location>
</feature>
<feature type="compositionally biased region" description="Low complexity" evidence="9">
    <location>
        <begin position="587"/>
        <end position="614"/>
    </location>
</feature>
<dbReference type="Pfam" id="PF00443">
    <property type="entry name" value="UCH"/>
    <property type="match status" value="1"/>
</dbReference>
<evidence type="ECO:0000256" key="7">
    <source>
        <dbReference type="ARBA" id="ARBA00022807"/>
    </source>
</evidence>
<comment type="catalytic activity">
    <reaction evidence="1">
        <text>Thiol-dependent hydrolysis of ester, thioester, amide, peptide and isopeptide bonds formed by the C-terminal Gly of ubiquitin (a 76-residue protein attached to proteins as an intracellular targeting signal).</text>
        <dbReference type="EC" id="3.4.19.12"/>
    </reaction>
</comment>
<dbReference type="InterPro" id="IPR036873">
    <property type="entry name" value="Rhodanese-like_dom_sf"/>
</dbReference>
<keyword evidence="8" id="KW-0175">Coiled coil</keyword>
<dbReference type="InterPro" id="IPR001763">
    <property type="entry name" value="Rhodanese-like_dom"/>
</dbReference>
<dbReference type="InterPro" id="IPR028889">
    <property type="entry name" value="USP"/>
</dbReference>
<feature type="domain" description="USP" evidence="11">
    <location>
        <begin position="743"/>
        <end position="1101"/>
    </location>
</feature>
<gene>
    <name evidence="12" type="primary">DOA4</name>
    <name evidence="12" type="ORF">LshimejAT787_1002340</name>
</gene>
<feature type="region of interest" description="Disordered" evidence="9">
    <location>
        <begin position="686"/>
        <end position="724"/>
    </location>
</feature>
<dbReference type="InterPro" id="IPR001394">
    <property type="entry name" value="Peptidase_C19_UCH"/>
</dbReference>
<evidence type="ECO:0000256" key="3">
    <source>
        <dbReference type="ARBA" id="ARBA00012759"/>
    </source>
</evidence>
<feature type="compositionally biased region" description="Polar residues" evidence="9">
    <location>
        <begin position="319"/>
        <end position="329"/>
    </location>
</feature>
<organism evidence="12 13">
    <name type="scientific">Lyophyllum shimeji</name>
    <name type="common">Hon-shimeji</name>
    <name type="synonym">Tricholoma shimeji</name>
    <dbReference type="NCBI Taxonomy" id="47721"/>
    <lineage>
        <taxon>Eukaryota</taxon>
        <taxon>Fungi</taxon>
        <taxon>Dikarya</taxon>
        <taxon>Basidiomycota</taxon>
        <taxon>Agaricomycotina</taxon>
        <taxon>Agaricomycetes</taxon>
        <taxon>Agaricomycetidae</taxon>
        <taxon>Agaricales</taxon>
        <taxon>Tricholomatineae</taxon>
        <taxon>Lyophyllaceae</taxon>
        <taxon>Lyophyllum</taxon>
    </lineage>
</organism>
<protein>
    <recommendedName>
        <fullName evidence="3">ubiquitinyl hydrolase 1</fullName>
        <ecNumber evidence="3">3.4.19.12</ecNumber>
    </recommendedName>
</protein>
<dbReference type="PROSITE" id="PS50235">
    <property type="entry name" value="USP_3"/>
    <property type="match status" value="1"/>
</dbReference>
<dbReference type="SUPFAM" id="SSF54001">
    <property type="entry name" value="Cysteine proteinases"/>
    <property type="match status" value="1"/>
</dbReference>
<feature type="region of interest" description="Disordered" evidence="9">
    <location>
        <begin position="531"/>
        <end position="662"/>
    </location>
</feature>
<feature type="region of interest" description="Disordered" evidence="9">
    <location>
        <begin position="265"/>
        <end position="359"/>
    </location>
</feature>
<feature type="compositionally biased region" description="Low complexity" evidence="9">
    <location>
        <begin position="197"/>
        <end position="227"/>
    </location>
</feature>
<dbReference type="EC" id="3.4.19.12" evidence="3"/>
<dbReference type="Proteomes" id="UP001063166">
    <property type="component" value="Unassembled WGS sequence"/>
</dbReference>
<dbReference type="GO" id="GO:0006508">
    <property type="term" value="P:proteolysis"/>
    <property type="evidence" value="ECO:0007669"/>
    <property type="project" value="UniProtKB-KW"/>
</dbReference>
<feature type="compositionally biased region" description="Polar residues" evidence="9">
    <location>
        <begin position="546"/>
        <end position="560"/>
    </location>
</feature>
<dbReference type="InterPro" id="IPR038765">
    <property type="entry name" value="Papain-like_cys_pep_sf"/>
</dbReference>